<feature type="region of interest" description="Disordered" evidence="1">
    <location>
        <begin position="345"/>
        <end position="392"/>
    </location>
</feature>
<dbReference type="EMBL" id="MNCJ02000328">
    <property type="protein sequence ID" value="KAF5772203.1"/>
    <property type="molecule type" value="Genomic_DNA"/>
</dbReference>
<proteinExistence type="predicted"/>
<sequence length="426" mass="49108">MGKSKELPGKEKAGKGAATSSRSNKRPRTESGSRQPQGPCPDWPKNKKLLDFPEMWREQLYRNKVAELKHERKLIVAEKTGSASDFKHYGVVECFERLGWLNAFTLEKFDQKQIYLDEIITWMATLRKVPGEKPPTTTKLIGTVGETEIELSFNALDKIADFDTGAINPKRPYEYLSTEVIACNDDKYKGDMWVEMLRELFDVPPSRLSIKMTLDRSDLRPLPKLLSSLTCCNILPRTSDRSQIRNCDVRVLHALCTGFPTMSFKQLVLHNIWEARISGDRKTIPHFKLITALLVNAGVITETSKGYKPGVTPFSRDHIRDTEFRFIKSKFVYILEDYKGKRTYEVPREDQSEGEEDDESETENDEDVEEREYDRLERGGDEEMQVERPPTWGNWTSYEREMYVQQATEIAAAAKWRAVQENSLKT</sequence>
<evidence type="ECO:0000313" key="3">
    <source>
        <dbReference type="Proteomes" id="UP000215914"/>
    </source>
</evidence>
<gene>
    <name evidence="2" type="ORF">HanXRQr2_Chr13g0574071</name>
</gene>
<evidence type="ECO:0000256" key="1">
    <source>
        <dbReference type="SAM" id="MobiDB-lite"/>
    </source>
</evidence>
<dbReference type="Proteomes" id="UP000215914">
    <property type="component" value="Unassembled WGS sequence"/>
</dbReference>
<organism evidence="2 3">
    <name type="scientific">Helianthus annuus</name>
    <name type="common">Common sunflower</name>
    <dbReference type="NCBI Taxonomy" id="4232"/>
    <lineage>
        <taxon>Eukaryota</taxon>
        <taxon>Viridiplantae</taxon>
        <taxon>Streptophyta</taxon>
        <taxon>Embryophyta</taxon>
        <taxon>Tracheophyta</taxon>
        <taxon>Spermatophyta</taxon>
        <taxon>Magnoliopsida</taxon>
        <taxon>eudicotyledons</taxon>
        <taxon>Gunneridae</taxon>
        <taxon>Pentapetalae</taxon>
        <taxon>asterids</taxon>
        <taxon>campanulids</taxon>
        <taxon>Asterales</taxon>
        <taxon>Asteraceae</taxon>
        <taxon>Asteroideae</taxon>
        <taxon>Heliantheae alliance</taxon>
        <taxon>Heliantheae</taxon>
        <taxon>Helianthus</taxon>
    </lineage>
</organism>
<feature type="region of interest" description="Disordered" evidence="1">
    <location>
        <begin position="1"/>
        <end position="46"/>
    </location>
</feature>
<dbReference type="AlphaFoldDB" id="A0A9K3EER3"/>
<feature type="compositionally biased region" description="Basic and acidic residues" evidence="1">
    <location>
        <begin position="372"/>
        <end position="381"/>
    </location>
</feature>
<protein>
    <submittedName>
        <fullName evidence="2">Uncharacterized protein</fullName>
    </submittedName>
</protein>
<comment type="caution">
    <text evidence="2">The sequence shown here is derived from an EMBL/GenBank/DDBJ whole genome shotgun (WGS) entry which is preliminary data.</text>
</comment>
<feature type="compositionally biased region" description="Basic and acidic residues" evidence="1">
    <location>
        <begin position="1"/>
        <end position="14"/>
    </location>
</feature>
<accession>A0A9K3EER3</accession>
<dbReference type="Gramene" id="mRNA:HanXRQr2_Chr13g0574071">
    <property type="protein sequence ID" value="CDS:HanXRQr2_Chr13g0574071.1"/>
    <property type="gene ID" value="HanXRQr2_Chr13g0574071"/>
</dbReference>
<reference evidence="2" key="1">
    <citation type="journal article" date="2017" name="Nature">
        <title>The sunflower genome provides insights into oil metabolism, flowering and Asterid evolution.</title>
        <authorList>
            <person name="Badouin H."/>
            <person name="Gouzy J."/>
            <person name="Grassa C.J."/>
            <person name="Murat F."/>
            <person name="Staton S.E."/>
            <person name="Cottret L."/>
            <person name="Lelandais-Briere C."/>
            <person name="Owens G.L."/>
            <person name="Carrere S."/>
            <person name="Mayjonade B."/>
            <person name="Legrand L."/>
            <person name="Gill N."/>
            <person name="Kane N.C."/>
            <person name="Bowers J.E."/>
            <person name="Hubner S."/>
            <person name="Bellec A."/>
            <person name="Berard A."/>
            <person name="Berges H."/>
            <person name="Blanchet N."/>
            <person name="Boniface M.C."/>
            <person name="Brunel D."/>
            <person name="Catrice O."/>
            <person name="Chaidir N."/>
            <person name="Claudel C."/>
            <person name="Donnadieu C."/>
            <person name="Faraut T."/>
            <person name="Fievet G."/>
            <person name="Helmstetter N."/>
            <person name="King M."/>
            <person name="Knapp S.J."/>
            <person name="Lai Z."/>
            <person name="Le Paslier M.C."/>
            <person name="Lippi Y."/>
            <person name="Lorenzon L."/>
            <person name="Mandel J.R."/>
            <person name="Marage G."/>
            <person name="Marchand G."/>
            <person name="Marquand E."/>
            <person name="Bret-Mestries E."/>
            <person name="Morien E."/>
            <person name="Nambeesan S."/>
            <person name="Nguyen T."/>
            <person name="Pegot-Espagnet P."/>
            <person name="Pouilly N."/>
            <person name="Raftis F."/>
            <person name="Sallet E."/>
            <person name="Schiex T."/>
            <person name="Thomas J."/>
            <person name="Vandecasteele C."/>
            <person name="Vares D."/>
            <person name="Vear F."/>
            <person name="Vautrin S."/>
            <person name="Crespi M."/>
            <person name="Mangin B."/>
            <person name="Burke J.M."/>
            <person name="Salse J."/>
            <person name="Munos S."/>
            <person name="Vincourt P."/>
            <person name="Rieseberg L.H."/>
            <person name="Langlade N.B."/>
        </authorList>
    </citation>
    <scope>NUCLEOTIDE SEQUENCE</scope>
    <source>
        <tissue evidence="2">Leaves</tissue>
    </source>
</reference>
<feature type="compositionally biased region" description="Acidic residues" evidence="1">
    <location>
        <begin position="352"/>
        <end position="371"/>
    </location>
</feature>
<name>A0A9K3EER3_HELAN</name>
<reference evidence="2" key="2">
    <citation type="submission" date="2020-06" db="EMBL/GenBank/DDBJ databases">
        <title>Helianthus annuus Genome sequencing and assembly Release 2.</title>
        <authorList>
            <person name="Gouzy J."/>
            <person name="Langlade N."/>
            <person name="Munos S."/>
        </authorList>
    </citation>
    <scope>NUCLEOTIDE SEQUENCE</scope>
    <source>
        <tissue evidence="2">Leaves</tissue>
    </source>
</reference>
<keyword evidence="3" id="KW-1185">Reference proteome</keyword>
<evidence type="ECO:0000313" key="2">
    <source>
        <dbReference type="EMBL" id="KAF5772203.1"/>
    </source>
</evidence>